<evidence type="ECO:0000256" key="1">
    <source>
        <dbReference type="ARBA" id="ARBA00000563"/>
    </source>
</evidence>
<reference evidence="18 19" key="1">
    <citation type="submission" date="2007-01" db="EMBL/GenBank/DDBJ databases">
        <title>Complete sequence of Psychromonas ingrahamii 37.</title>
        <authorList>
            <consortium name="US DOE Joint Genome Institute"/>
            <person name="Copeland A."/>
            <person name="Lucas S."/>
            <person name="Lapidus A."/>
            <person name="Barry K."/>
            <person name="Detter J.C."/>
            <person name="Glavina del Rio T."/>
            <person name="Hammon N."/>
            <person name="Israni S."/>
            <person name="Dalin E."/>
            <person name="Tice H."/>
            <person name="Pitluck S."/>
            <person name="Thompson L.S."/>
            <person name="Brettin T."/>
            <person name="Bruce D."/>
            <person name="Han C."/>
            <person name="Tapia R."/>
            <person name="Schmutz J."/>
            <person name="Larimer F."/>
            <person name="Land M."/>
            <person name="Hauser L."/>
            <person name="Kyrpides N."/>
            <person name="Ivanova N."/>
            <person name="Staley J."/>
            <person name="Richardson P."/>
        </authorList>
    </citation>
    <scope>NUCLEOTIDE SEQUENCE [LARGE SCALE GENOMIC DNA]</scope>
    <source>
        <strain evidence="18 19">37</strain>
    </source>
</reference>
<evidence type="ECO:0000256" key="5">
    <source>
        <dbReference type="ARBA" id="ARBA00022723"/>
    </source>
</evidence>
<dbReference type="Gene3D" id="3.30.420.10">
    <property type="entry name" value="Ribonuclease H-like superfamily/Ribonuclease H"/>
    <property type="match status" value="1"/>
</dbReference>
<dbReference type="InterPro" id="IPR038649">
    <property type="entry name" value="EXOI_SH3_sf"/>
</dbReference>
<dbReference type="EC" id="3.1.11.1" evidence="2 13"/>
<evidence type="ECO:0000256" key="12">
    <source>
        <dbReference type="ARBA" id="ARBA00046792"/>
    </source>
</evidence>
<dbReference type="NCBIfam" id="NF008746">
    <property type="entry name" value="PRK11779.1"/>
    <property type="match status" value="1"/>
</dbReference>
<keyword evidence="11 13" id="KW-0234">DNA repair</keyword>
<feature type="binding site" evidence="15">
    <location>
        <position position="194"/>
    </location>
    <ligand>
        <name>Mg(2+)</name>
        <dbReference type="ChEBI" id="CHEBI:18420"/>
        <label>2</label>
    </ligand>
</feature>
<dbReference type="SMART" id="SM00479">
    <property type="entry name" value="EXOIII"/>
    <property type="match status" value="1"/>
</dbReference>
<name>A1SXF2_PSYIN</name>
<sequence length="486" mass="55689">MSNSAQETTQKNTGDQPTLYWHDYETFGLNPGTDRPAQFAGIRTDLDLNIISEPDEWYCRPPNDYLPNPEACLITGITPQRALQKGMVESEFIALINQRFSQKNTCVVGYNNIRFDDEITRFTLYRNFRDPYQREWKNGCSRWDIIDLVRACYALRPEGINWPVDENDAPSFRLELLTKENGLAHQQAHDAMSDVYATIAMAKLIKETHPKLYDYFFGLRKKNNVMAQLKLGSNTPVVHVSGMFPALQGCASYVMPITQHPSNKNAVIVVDLNKDLSGLATLSIEQIQTYLYTPSIDLPEGIERPAIKLIHINKCPIIAPAKTLTEERADQLGIDRKQCRRSLDFLSNQPELAEKLQKVFIQETPSTENKSVEEMLYSGGFLSAADKALSEEVCNSTWPALGNKEFNFEDDRLGILLWHYRARNAPDSLDVAEQEKWARHRQNYLLENSEAYIEKLEALALENQSNPEKIELLKQLYDYLNYLNYE</sequence>
<keyword evidence="10" id="KW-0238">DNA-binding</keyword>
<dbReference type="InterPro" id="IPR034747">
    <property type="entry name" value="EXOI_SH3"/>
</dbReference>
<evidence type="ECO:0000313" key="19">
    <source>
        <dbReference type="Proteomes" id="UP000000639"/>
    </source>
</evidence>
<dbReference type="GO" id="GO:0008310">
    <property type="term" value="F:single-stranded DNA 3'-5' DNA exonuclease activity"/>
    <property type="evidence" value="ECO:0007669"/>
    <property type="project" value="UniProtKB-EC"/>
</dbReference>
<dbReference type="Proteomes" id="UP000000639">
    <property type="component" value="Chromosome"/>
</dbReference>
<dbReference type="PANTHER" id="PTHR11046:SF11">
    <property type="entry name" value="EXODEOXYRIBONUCLEASE I"/>
    <property type="match status" value="1"/>
</dbReference>
<accession>A1SXF2</accession>
<dbReference type="GO" id="GO:0006281">
    <property type="term" value="P:DNA repair"/>
    <property type="evidence" value="ECO:0007669"/>
    <property type="project" value="UniProtKB-KW"/>
</dbReference>
<feature type="domain" description="ExoI C-terminal" evidence="17">
    <location>
        <begin position="365"/>
        <end position="484"/>
    </location>
</feature>
<dbReference type="FunFam" id="3.30.420.10:FF:000033">
    <property type="entry name" value="Exodeoxyribonuclease I"/>
    <property type="match status" value="1"/>
</dbReference>
<dbReference type="CDD" id="cd06138">
    <property type="entry name" value="ExoI_N"/>
    <property type="match status" value="1"/>
</dbReference>
<dbReference type="STRING" id="357804.Ping_2436"/>
<dbReference type="PROSITE" id="PS51785">
    <property type="entry name" value="EXOI_C"/>
    <property type="match status" value="1"/>
</dbReference>
<feature type="binding site" evidence="15">
    <location>
        <position position="23"/>
    </location>
    <ligand>
        <name>Mg(2+)</name>
        <dbReference type="ChEBI" id="CHEBI:18420"/>
        <label>1</label>
    </ligand>
</feature>
<dbReference type="InterPro" id="IPR013520">
    <property type="entry name" value="Ribonucl_H"/>
</dbReference>
<evidence type="ECO:0000313" key="18">
    <source>
        <dbReference type="EMBL" id="ABM04167.1"/>
    </source>
</evidence>
<dbReference type="RefSeq" id="WP_011770727.1">
    <property type="nucleotide sequence ID" value="NC_008709.1"/>
</dbReference>
<dbReference type="Pfam" id="PF00929">
    <property type="entry name" value="RNase_T"/>
    <property type="match status" value="1"/>
</dbReference>
<keyword evidence="4 13" id="KW-0540">Nuclease</keyword>
<proteinExistence type="predicted"/>
<comment type="cofactor">
    <cofactor evidence="15">
        <name>Mg(2+)</name>
        <dbReference type="ChEBI" id="CHEBI:18420"/>
    </cofactor>
    <text evidence="15">Binds 2 Mg(2+) ions per monomer.</text>
</comment>
<evidence type="ECO:0000256" key="7">
    <source>
        <dbReference type="ARBA" id="ARBA00022801"/>
    </source>
</evidence>
<dbReference type="OrthoDB" id="9763470at2"/>
<evidence type="ECO:0000256" key="13">
    <source>
        <dbReference type="PIRNR" id="PIRNR000977"/>
    </source>
</evidence>
<dbReference type="PIRSF" id="PIRSF000977">
    <property type="entry name" value="Exodeoxyribonuclease_I"/>
    <property type="match status" value="1"/>
</dbReference>
<feature type="binding site" evidence="14">
    <location>
        <position position="173"/>
    </location>
    <ligand>
        <name>substrate</name>
    </ligand>
</feature>
<protein>
    <recommendedName>
        <fullName evidence="3 13">Exodeoxyribonuclease I</fullName>
        <ecNumber evidence="2 13">3.1.11.1</ecNumber>
    </recommendedName>
</protein>
<dbReference type="SUPFAM" id="SSF53098">
    <property type="entry name" value="Ribonuclease H-like"/>
    <property type="match status" value="1"/>
</dbReference>
<evidence type="ECO:0000256" key="10">
    <source>
        <dbReference type="ARBA" id="ARBA00023125"/>
    </source>
</evidence>
<dbReference type="PROSITE" id="PS51784">
    <property type="entry name" value="EXOI_SH3"/>
    <property type="match status" value="1"/>
</dbReference>
<dbReference type="Pfam" id="PF26016">
    <property type="entry name" value="ExoI_C"/>
    <property type="match status" value="1"/>
</dbReference>
<dbReference type="GO" id="GO:0000175">
    <property type="term" value="F:3'-5'-RNA exonuclease activity"/>
    <property type="evidence" value="ECO:0007669"/>
    <property type="project" value="InterPro"/>
</dbReference>
<keyword evidence="9 15" id="KW-0460">Magnesium</keyword>
<dbReference type="GO" id="GO:0003677">
    <property type="term" value="F:DNA binding"/>
    <property type="evidence" value="ECO:0007669"/>
    <property type="project" value="UniProtKB-KW"/>
</dbReference>
<evidence type="ECO:0000256" key="11">
    <source>
        <dbReference type="ARBA" id="ARBA00023204"/>
    </source>
</evidence>
<dbReference type="Gene3D" id="1.10.287.1240">
    <property type="match status" value="1"/>
</dbReference>
<evidence type="ECO:0000256" key="4">
    <source>
        <dbReference type="ARBA" id="ARBA00022722"/>
    </source>
</evidence>
<keyword evidence="5 15" id="KW-0479">Metal-binding</keyword>
<dbReference type="InterPro" id="IPR058561">
    <property type="entry name" value="Exonuc_1_C"/>
</dbReference>
<evidence type="ECO:0000256" key="6">
    <source>
        <dbReference type="ARBA" id="ARBA00022763"/>
    </source>
</evidence>
<feature type="binding site" evidence="15">
    <location>
        <position position="25"/>
    </location>
    <ligand>
        <name>Mg(2+)</name>
        <dbReference type="ChEBI" id="CHEBI:18420"/>
        <label>2</label>
    </ligand>
</feature>
<dbReference type="Pfam" id="PF08411">
    <property type="entry name" value="ExoI_SH3"/>
    <property type="match status" value="1"/>
</dbReference>
<comment type="subunit">
    <text evidence="12">Monomer. Interacts with ssb (via C-terminus); this interaction stimulates the exonuclease activity by recruiting the enzyme to its substrate.</text>
</comment>
<feature type="domain" description="ExoI SH3-like" evidence="16">
    <location>
        <begin position="210"/>
        <end position="364"/>
    </location>
</feature>
<dbReference type="HOGENOM" id="CLU_043508_1_1_6"/>
<feature type="binding site" evidence="14">
    <location>
        <position position="25"/>
    </location>
    <ligand>
        <name>substrate</name>
    </ligand>
</feature>
<evidence type="ECO:0000256" key="3">
    <source>
        <dbReference type="ARBA" id="ARBA00019900"/>
    </source>
</evidence>
<dbReference type="Gene3D" id="3.30.1520.20">
    <property type="entry name" value="Exonuclease ExoI, domain 2"/>
    <property type="match status" value="1"/>
</dbReference>
<gene>
    <name evidence="18" type="ordered locus">Ping_2436</name>
</gene>
<dbReference type="PANTHER" id="PTHR11046">
    <property type="entry name" value="OLIGORIBONUCLEASE, MITOCHONDRIAL"/>
    <property type="match status" value="1"/>
</dbReference>
<dbReference type="AlphaFoldDB" id="A1SXF2"/>
<keyword evidence="8 13" id="KW-0269">Exonuclease</keyword>
<dbReference type="InterPro" id="IPR012337">
    <property type="entry name" value="RNaseH-like_sf"/>
</dbReference>
<dbReference type="InterPro" id="IPR022894">
    <property type="entry name" value="Oligoribonuclease"/>
</dbReference>
<keyword evidence="19" id="KW-1185">Reference proteome</keyword>
<dbReference type="InterPro" id="IPR036397">
    <property type="entry name" value="RNaseH_sf"/>
</dbReference>
<keyword evidence="6 13" id="KW-0227">DNA damage</keyword>
<dbReference type="EMBL" id="CP000510">
    <property type="protein sequence ID" value="ABM04167.1"/>
    <property type="molecule type" value="Genomic_DNA"/>
</dbReference>
<evidence type="ECO:0000256" key="9">
    <source>
        <dbReference type="ARBA" id="ARBA00022842"/>
    </source>
</evidence>
<dbReference type="Gene3D" id="1.20.1280.70">
    <property type="entry name" value="Exonuclease ExoI, domain 3"/>
    <property type="match status" value="1"/>
</dbReference>
<dbReference type="eggNOG" id="COG2925">
    <property type="taxonomic scope" value="Bacteria"/>
</dbReference>
<comment type="catalytic activity">
    <reaction evidence="1 13">
        <text>Exonucleolytic cleavage in the 3'- to 5'-direction to yield nucleoside 5'-phosphates.</text>
        <dbReference type="EC" id="3.1.11.1"/>
    </reaction>
</comment>
<evidence type="ECO:0000256" key="15">
    <source>
        <dbReference type="PIRSR" id="PIRSR000977-2"/>
    </source>
</evidence>
<dbReference type="GO" id="GO:0046872">
    <property type="term" value="F:metal ion binding"/>
    <property type="evidence" value="ECO:0007669"/>
    <property type="project" value="UniProtKB-KW"/>
</dbReference>
<organism evidence="18 19">
    <name type="scientific">Psychromonas ingrahamii (strain DSM 17664 / CCUG 51855 / 37)</name>
    <dbReference type="NCBI Taxonomy" id="357804"/>
    <lineage>
        <taxon>Bacteria</taxon>
        <taxon>Pseudomonadati</taxon>
        <taxon>Pseudomonadota</taxon>
        <taxon>Gammaproteobacteria</taxon>
        <taxon>Alteromonadales</taxon>
        <taxon>Psychromonadaceae</taxon>
        <taxon>Psychromonas</taxon>
    </lineage>
</organism>
<dbReference type="InterPro" id="IPR023607">
    <property type="entry name" value="Exodeoxyribonuclease_I"/>
</dbReference>
<evidence type="ECO:0000259" key="17">
    <source>
        <dbReference type="PROSITE" id="PS51785"/>
    </source>
</evidence>
<dbReference type="KEGG" id="pin:Ping_2436"/>
<dbReference type="InterPro" id="IPR013620">
    <property type="entry name" value="Exonuc_1_SH3"/>
</dbReference>
<keyword evidence="7 13" id="KW-0378">Hydrolase</keyword>
<evidence type="ECO:0000256" key="14">
    <source>
        <dbReference type="PIRSR" id="PIRSR000977-1"/>
    </source>
</evidence>
<evidence type="ECO:0000259" key="16">
    <source>
        <dbReference type="PROSITE" id="PS51784"/>
    </source>
</evidence>
<evidence type="ECO:0000256" key="8">
    <source>
        <dbReference type="ARBA" id="ARBA00022839"/>
    </source>
</evidence>
<evidence type="ECO:0000256" key="2">
    <source>
        <dbReference type="ARBA" id="ARBA00012108"/>
    </source>
</evidence>